<name>A0AAE0U3I0_9PEZI</name>
<reference evidence="2" key="2">
    <citation type="submission" date="2023-06" db="EMBL/GenBank/DDBJ databases">
        <authorList>
            <consortium name="Lawrence Berkeley National Laboratory"/>
            <person name="Haridas S."/>
            <person name="Hensen N."/>
            <person name="Bonometti L."/>
            <person name="Westerberg I."/>
            <person name="Brannstrom I.O."/>
            <person name="Guillou S."/>
            <person name="Cros-Aarteil S."/>
            <person name="Calhoun S."/>
            <person name="Kuo A."/>
            <person name="Mondo S."/>
            <person name="Pangilinan J."/>
            <person name="Riley R."/>
            <person name="LaButti K."/>
            <person name="Andreopoulos B."/>
            <person name="Lipzen A."/>
            <person name="Chen C."/>
            <person name="Yanf M."/>
            <person name="Daum C."/>
            <person name="Ng V."/>
            <person name="Clum A."/>
            <person name="Steindorff A."/>
            <person name="Ohm R."/>
            <person name="Martin F."/>
            <person name="Silar P."/>
            <person name="Natvig D."/>
            <person name="Lalanne C."/>
            <person name="Gautier V."/>
            <person name="Ament-velasquez S.L."/>
            <person name="Kruys A."/>
            <person name="Hutchinson M.I."/>
            <person name="Powell A.J."/>
            <person name="Barry K."/>
            <person name="Miller A.N."/>
            <person name="Grigoriev I.V."/>
            <person name="Debuchy R."/>
            <person name="Gladieux P."/>
            <person name="Thoren M.H."/>
            <person name="Johannesson H."/>
        </authorList>
    </citation>
    <scope>NUCLEOTIDE SEQUENCE</scope>
    <source>
        <strain evidence="2">CBS 232.78</strain>
    </source>
</reference>
<feature type="chain" id="PRO_5042184454" evidence="1">
    <location>
        <begin position="17"/>
        <end position="350"/>
    </location>
</feature>
<keyword evidence="3" id="KW-1185">Reference proteome</keyword>
<evidence type="ECO:0000313" key="2">
    <source>
        <dbReference type="EMBL" id="KAK3389496.1"/>
    </source>
</evidence>
<accession>A0AAE0U3I0</accession>
<proteinExistence type="predicted"/>
<evidence type="ECO:0000256" key="1">
    <source>
        <dbReference type="SAM" id="SignalP"/>
    </source>
</evidence>
<comment type="caution">
    <text evidence="2">The sequence shown here is derived from an EMBL/GenBank/DDBJ whole genome shotgun (WGS) entry which is preliminary data.</text>
</comment>
<reference evidence="2" key="1">
    <citation type="journal article" date="2023" name="Mol. Phylogenet. Evol.">
        <title>Genome-scale phylogeny and comparative genomics of the fungal order Sordariales.</title>
        <authorList>
            <person name="Hensen N."/>
            <person name="Bonometti L."/>
            <person name="Westerberg I."/>
            <person name="Brannstrom I.O."/>
            <person name="Guillou S."/>
            <person name="Cros-Aarteil S."/>
            <person name="Calhoun S."/>
            <person name="Haridas S."/>
            <person name="Kuo A."/>
            <person name="Mondo S."/>
            <person name="Pangilinan J."/>
            <person name="Riley R."/>
            <person name="LaButti K."/>
            <person name="Andreopoulos B."/>
            <person name="Lipzen A."/>
            <person name="Chen C."/>
            <person name="Yan M."/>
            <person name="Daum C."/>
            <person name="Ng V."/>
            <person name="Clum A."/>
            <person name="Steindorff A."/>
            <person name="Ohm R.A."/>
            <person name="Martin F."/>
            <person name="Silar P."/>
            <person name="Natvig D.O."/>
            <person name="Lalanne C."/>
            <person name="Gautier V."/>
            <person name="Ament-Velasquez S.L."/>
            <person name="Kruys A."/>
            <person name="Hutchinson M.I."/>
            <person name="Powell A.J."/>
            <person name="Barry K."/>
            <person name="Miller A.N."/>
            <person name="Grigoriev I.V."/>
            <person name="Debuchy R."/>
            <person name="Gladieux P."/>
            <person name="Hiltunen Thoren M."/>
            <person name="Johannesson H."/>
        </authorList>
    </citation>
    <scope>NUCLEOTIDE SEQUENCE</scope>
    <source>
        <strain evidence="2">CBS 232.78</strain>
    </source>
</reference>
<sequence length="350" mass="38599">MKLAYLFVVIFHVALATSLFSPKPVHQDLHIVLHRNTVTSESALQVWSSEQSEVLYQSCSASLDSGPFEGQPIRYDVDNSGAGNITIGHRSFRVHEAQELSGGVRCERMRNQAELVVNCTASVSGASQLPPLKMYAVDDCFIKGHARWGRTTRRLRTGAILVRSQSHAKTNIHDSREYVHFTSKRQGACGTWSSNTYAVGDGDPHQNPIHIQVTDPIECDGDGSRGCDIEPDRAQSFQILYYASANLNRWIDGGFAVQQSIDTREPGTAVQCGNNDGGMVALWKKVGYTRYTVQNAMINECTGTQLSTPFQLWSPNSHDDGDWYCVYGDKVGKKGDQWREDDGPAGAPPS</sequence>
<keyword evidence="1" id="KW-0732">Signal</keyword>
<dbReference type="EMBL" id="JAULSW010000002">
    <property type="protein sequence ID" value="KAK3389496.1"/>
    <property type="molecule type" value="Genomic_DNA"/>
</dbReference>
<gene>
    <name evidence="2" type="ORF">B0H63DRAFT_463784</name>
</gene>
<protein>
    <submittedName>
        <fullName evidence="2">Uncharacterized protein</fullName>
    </submittedName>
</protein>
<organism evidence="2 3">
    <name type="scientific">Podospora didyma</name>
    <dbReference type="NCBI Taxonomy" id="330526"/>
    <lineage>
        <taxon>Eukaryota</taxon>
        <taxon>Fungi</taxon>
        <taxon>Dikarya</taxon>
        <taxon>Ascomycota</taxon>
        <taxon>Pezizomycotina</taxon>
        <taxon>Sordariomycetes</taxon>
        <taxon>Sordariomycetidae</taxon>
        <taxon>Sordariales</taxon>
        <taxon>Podosporaceae</taxon>
        <taxon>Podospora</taxon>
    </lineage>
</organism>
<dbReference type="Proteomes" id="UP001285441">
    <property type="component" value="Unassembled WGS sequence"/>
</dbReference>
<evidence type="ECO:0000313" key="3">
    <source>
        <dbReference type="Proteomes" id="UP001285441"/>
    </source>
</evidence>
<feature type="signal peptide" evidence="1">
    <location>
        <begin position="1"/>
        <end position="16"/>
    </location>
</feature>
<dbReference type="AlphaFoldDB" id="A0AAE0U3I0"/>